<sequence length="65" mass="7398">MYVADLQRSSTQSVLCRSSCKQISQKRNISRGRSGLIDNNHAQTQTQAINTHKHLPTPDHKQNIR</sequence>
<organism evidence="2 3">
    <name type="scientific">Tortispora caseinolytica NRRL Y-17796</name>
    <dbReference type="NCBI Taxonomy" id="767744"/>
    <lineage>
        <taxon>Eukaryota</taxon>
        <taxon>Fungi</taxon>
        <taxon>Dikarya</taxon>
        <taxon>Ascomycota</taxon>
        <taxon>Saccharomycotina</taxon>
        <taxon>Trigonopsidomycetes</taxon>
        <taxon>Trigonopsidales</taxon>
        <taxon>Trigonopsidaceae</taxon>
        <taxon>Tortispora</taxon>
    </lineage>
</organism>
<dbReference type="EMBL" id="KV453843">
    <property type="protein sequence ID" value="ODV88795.1"/>
    <property type="molecule type" value="Genomic_DNA"/>
</dbReference>
<proteinExistence type="predicted"/>
<reference evidence="3" key="1">
    <citation type="submission" date="2016-02" db="EMBL/GenBank/DDBJ databases">
        <title>Comparative genomics of biotechnologically important yeasts.</title>
        <authorList>
            <consortium name="DOE Joint Genome Institute"/>
            <person name="Riley R."/>
            <person name="Haridas S."/>
            <person name="Wolfe K.H."/>
            <person name="Lopes M.R."/>
            <person name="Hittinger C.T."/>
            <person name="Goker M."/>
            <person name="Salamov A."/>
            <person name="Wisecaver J."/>
            <person name="Long T.M."/>
            <person name="Aerts A.L."/>
            <person name="Barry K."/>
            <person name="Choi C."/>
            <person name="Clum A."/>
            <person name="Coughlan A.Y."/>
            <person name="Deshpande S."/>
            <person name="Douglass A.P."/>
            <person name="Hanson S.J."/>
            <person name="Klenk H.-P."/>
            <person name="Labutti K."/>
            <person name="Lapidus A."/>
            <person name="Lindquist E."/>
            <person name="Lipzen A."/>
            <person name="Meier-Kolthoff J.P."/>
            <person name="Ohm R.A."/>
            <person name="Otillar R.P."/>
            <person name="Pangilinan J."/>
            <person name="Peng Y."/>
            <person name="Rokas A."/>
            <person name="Rosa C.A."/>
            <person name="Scheuner C."/>
            <person name="Sibirny A.A."/>
            <person name="Slot J.C."/>
            <person name="Stielow J.B."/>
            <person name="Sun H."/>
            <person name="Kurtzman C.P."/>
            <person name="Blackwell M."/>
            <person name="Jeffries T.W."/>
            <person name="Grigoriev I.V."/>
        </authorList>
    </citation>
    <scope>NUCLEOTIDE SEQUENCE [LARGE SCALE GENOMIC DNA]</scope>
    <source>
        <strain evidence="3">NRRL Y-17796</strain>
    </source>
</reference>
<feature type="region of interest" description="Disordered" evidence="1">
    <location>
        <begin position="26"/>
        <end position="65"/>
    </location>
</feature>
<feature type="compositionally biased region" description="Polar residues" evidence="1">
    <location>
        <begin position="40"/>
        <end position="50"/>
    </location>
</feature>
<keyword evidence="3" id="KW-1185">Reference proteome</keyword>
<evidence type="ECO:0000313" key="3">
    <source>
        <dbReference type="Proteomes" id="UP000095023"/>
    </source>
</evidence>
<accession>A0A1E4TAI5</accession>
<dbReference type="Proteomes" id="UP000095023">
    <property type="component" value="Unassembled WGS sequence"/>
</dbReference>
<gene>
    <name evidence="2" type="ORF">CANCADRAFT_128795</name>
</gene>
<protein>
    <submittedName>
        <fullName evidence="2">Uncharacterized protein</fullName>
    </submittedName>
</protein>
<feature type="compositionally biased region" description="Basic and acidic residues" evidence="1">
    <location>
        <begin position="56"/>
        <end position="65"/>
    </location>
</feature>
<evidence type="ECO:0000256" key="1">
    <source>
        <dbReference type="SAM" id="MobiDB-lite"/>
    </source>
</evidence>
<evidence type="ECO:0000313" key="2">
    <source>
        <dbReference type="EMBL" id="ODV88795.1"/>
    </source>
</evidence>
<dbReference type="AlphaFoldDB" id="A0A1E4TAI5"/>
<name>A0A1E4TAI5_9ASCO</name>